<dbReference type="Proteomes" id="UP000663651">
    <property type="component" value="Chromosome"/>
</dbReference>
<keyword evidence="2" id="KW-1185">Reference proteome</keyword>
<dbReference type="EMBL" id="CP071382">
    <property type="protein sequence ID" value="QSV45480.1"/>
    <property type="molecule type" value="Genomic_DNA"/>
</dbReference>
<dbReference type="RefSeq" id="WP_207163274.1">
    <property type="nucleotide sequence ID" value="NZ_CP071382.1"/>
</dbReference>
<sequence length="518" mass="58593">MKITDKDNTQPYTGSKKDFLGWFNEAIWGHRLERQPGSALLLEFLGMAEAMHRGGKLLALTEPGEDIRYSAHTLIHLRSILFNNPLMEEVRARCQGSDDDAWEIWLREIKNQAAVGDKFTADFSYLRHRFHSFSDLVSRVTLLRRITMDPGSGRTWTRQLLFPIGPAALYEPSSENLERDRVLFTRTGELAYLMLSRASEPLRLSLAAKLSPLFDTATIRNKLLTSLLPSAELERASMKGGTYLPYKRHPAFDRLAEDVHSLLSLGLPDQDVLEYLMHVISFNIYIYAIETANQWLEKEQIPVCVCEIPGPRMDVVRKASIATRDENEGLGVLAVRRFVELAIRSNSNVNEQLDSPDLPEEEKAELLVEHLAEVCSIDEEDLKASSMDDVRRKVISLAESGYRDGTAAALLGLGRVSGLLDKRGTTKVRYAPSDRLLRTLVLANVTHQVEEDELLCILNQRYHLVFGPREAATELPANFHDDGDFSKNKERLARRLIGLGLAQRMSDACTYIRNPYLK</sequence>
<accession>A0ABX7Q3C3</accession>
<protein>
    <submittedName>
        <fullName evidence="1">Uncharacterized protein</fullName>
    </submittedName>
</protein>
<proteinExistence type="predicted"/>
<name>A0ABX7Q3C3_9BACT</name>
<organism evidence="1 2">
    <name type="scientific">Geobacter benzoatilyticus</name>
    <dbReference type="NCBI Taxonomy" id="2815309"/>
    <lineage>
        <taxon>Bacteria</taxon>
        <taxon>Pseudomonadati</taxon>
        <taxon>Thermodesulfobacteriota</taxon>
        <taxon>Desulfuromonadia</taxon>
        <taxon>Geobacterales</taxon>
        <taxon>Geobacteraceae</taxon>
        <taxon>Geobacter</taxon>
    </lineage>
</organism>
<evidence type="ECO:0000313" key="2">
    <source>
        <dbReference type="Proteomes" id="UP000663651"/>
    </source>
</evidence>
<reference evidence="1 2" key="1">
    <citation type="submission" date="2021-03" db="EMBL/GenBank/DDBJ databases">
        <title>Geobacter metallireducens gen. nov. sp. nov., a microorganism capable of coupling the complete oxidation of organic compounds to the reduction of iron and other metals.</title>
        <authorList>
            <person name="Li Y."/>
        </authorList>
    </citation>
    <scope>NUCLEOTIDE SEQUENCE [LARGE SCALE GENOMIC DNA]</scope>
    <source>
        <strain evidence="1 2">Jerry-YX</strain>
    </source>
</reference>
<evidence type="ECO:0000313" key="1">
    <source>
        <dbReference type="EMBL" id="QSV45480.1"/>
    </source>
</evidence>
<gene>
    <name evidence="1" type="ORF">JZM60_15380</name>
</gene>